<reference evidence="4" key="2">
    <citation type="submission" date="2017-05" db="UniProtKB">
        <authorList>
            <consortium name="EnsemblMetazoa"/>
        </authorList>
    </citation>
    <scope>IDENTIFICATION</scope>
</reference>
<evidence type="ECO:0000313" key="5">
    <source>
        <dbReference type="Proteomes" id="UP000007879"/>
    </source>
</evidence>
<dbReference type="PROSITE" id="PS50211">
    <property type="entry name" value="DENN"/>
    <property type="match status" value="1"/>
</dbReference>
<dbReference type="FunCoup" id="A0A1X7UWJ1">
    <property type="interactions" value="703"/>
</dbReference>
<dbReference type="InterPro" id="IPR037516">
    <property type="entry name" value="Tripartite_DENN"/>
</dbReference>
<gene>
    <name evidence="4" type="primary">100638900</name>
</gene>
<dbReference type="EnsemblMetazoa" id="XM_011405633.2">
    <property type="protein sequence ID" value="XP_011403935.1"/>
    <property type="gene ID" value="LOC100638900"/>
</dbReference>
<dbReference type="Proteomes" id="UP000007879">
    <property type="component" value="Unassembled WGS sequence"/>
</dbReference>
<dbReference type="STRING" id="400682.A0A1X7UWJ1"/>
<feature type="region of interest" description="Disordered" evidence="2">
    <location>
        <begin position="25"/>
        <end position="47"/>
    </location>
</feature>
<organism evidence="4">
    <name type="scientific">Amphimedon queenslandica</name>
    <name type="common">Sponge</name>
    <dbReference type="NCBI Taxonomy" id="400682"/>
    <lineage>
        <taxon>Eukaryota</taxon>
        <taxon>Metazoa</taxon>
        <taxon>Porifera</taxon>
        <taxon>Demospongiae</taxon>
        <taxon>Heteroscleromorpha</taxon>
        <taxon>Haplosclerida</taxon>
        <taxon>Niphatidae</taxon>
        <taxon>Amphimedon</taxon>
    </lineage>
</organism>
<protein>
    <recommendedName>
        <fullName evidence="3">UDENN domain-containing protein</fullName>
    </recommendedName>
</protein>
<reference evidence="5" key="1">
    <citation type="journal article" date="2010" name="Nature">
        <title>The Amphimedon queenslandica genome and the evolution of animal complexity.</title>
        <authorList>
            <person name="Srivastava M."/>
            <person name="Simakov O."/>
            <person name="Chapman J."/>
            <person name="Fahey B."/>
            <person name="Gauthier M.E."/>
            <person name="Mitros T."/>
            <person name="Richards G.S."/>
            <person name="Conaco C."/>
            <person name="Dacre M."/>
            <person name="Hellsten U."/>
            <person name="Larroux C."/>
            <person name="Putnam N.H."/>
            <person name="Stanke M."/>
            <person name="Adamska M."/>
            <person name="Darling A."/>
            <person name="Degnan S.M."/>
            <person name="Oakley T.H."/>
            <person name="Plachetzki D.C."/>
            <person name="Zhai Y."/>
            <person name="Adamski M."/>
            <person name="Calcino A."/>
            <person name="Cummins S.F."/>
            <person name="Goodstein D.M."/>
            <person name="Harris C."/>
            <person name="Jackson D.J."/>
            <person name="Leys S.P."/>
            <person name="Shu S."/>
            <person name="Woodcroft B.J."/>
            <person name="Vervoort M."/>
            <person name="Kosik K.S."/>
            <person name="Manning G."/>
            <person name="Degnan B.M."/>
            <person name="Rokhsar D.S."/>
        </authorList>
    </citation>
    <scope>NUCLEOTIDE SEQUENCE [LARGE SCALE GENOMIC DNA]</scope>
</reference>
<evidence type="ECO:0000313" key="4">
    <source>
        <dbReference type="EnsemblMetazoa" id="Aqu2.1.31899_001"/>
    </source>
</evidence>
<evidence type="ECO:0000256" key="1">
    <source>
        <dbReference type="ARBA" id="ARBA00007159"/>
    </source>
</evidence>
<evidence type="ECO:0000256" key="2">
    <source>
        <dbReference type="SAM" id="MobiDB-lite"/>
    </source>
</evidence>
<evidence type="ECO:0000259" key="3">
    <source>
        <dbReference type="PROSITE" id="PS50211"/>
    </source>
</evidence>
<proteinExistence type="inferred from homology"/>
<dbReference type="InParanoid" id="A0A1X7UWJ1"/>
<dbReference type="AlphaFoldDB" id="A0A1X7UWJ1"/>
<name>A0A1X7UWJ1_AMPQE</name>
<dbReference type="GO" id="GO:0055037">
    <property type="term" value="C:recycling endosome"/>
    <property type="evidence" value="ECO:0007669"/>
    <property type="project" value="TreeGrafter"/>
</dbReference>
<dbReference type="PANTHER" id="PTHR13677:SF0">
    <property type="entry name" value="LD41638P"/>
    <property type="match status" value="1"/>
</dbReference>
<comment type="similarity">
    <text evidence="1">Belongs to the DENND6 family.</text>
</comment>
<dbReference type="InterPro" id="IPR024224">
    <property type="entry name" value="DENND6"/>
</dbReference>
<dbReference type="PANTHER" id="PTHR13677">
    <property type="entry name" value="LD41638P"/>
    <property type="match status" value="1"/>
</dbReference>
<dbReference type="OrthoDB" id="10265409at2759"/>
<accession>A0A1X7UWJ1</accession>
<feature type="compositionally biased region" description="Low complexity" evidence="2">
    <location>
        <begin position="31"/>
        <end position="40"/>
    </location>
</feature>
<keyword evidence="5" id="KW-1185">Reference proteome</keyword>
<dbReference type="EnsemblMetazoa" id="Aqu2.1.31899_001">
    <property type="protein sequence ID" value="Aqu2.1.31899_001"/>
    <property type="gene ID" value="Aqu2.1.31899"/>
</dbReference>
<feature type="domain" description="UDENN" evidence="3">
    <location>
        <begin position="65"/>
        <end position="525"/>
    </location>
</feature>
<dbReference type="GO" id="GO:0005085">
    <property type="term" value="F:guanyl-nucleotide exchange factor activity"/>
    <property type="evidence" value="ECO:0007669"/>
    <property type="project" value="InterPro"/>
</dbReference>
<sequence length="613" mass="69384">MATSSEEMIISEDSVLVDETLLAEGSPRRLSTSPSSSSFSSEEEEEGATAKGAIDQFGNLSHWISCFCVVTFDLELGQAIESIYPPTYQLSDTEKSNVCYLAFPDSNSGCMGDTQYHFRIRCSGPGAGGTSLKFSSDHIGAPLVLTPDESHYYGFVYFRQIKDSDIRRGYFQKSLVLLSRLPYITFFTYLIEKLAPDFFKNGLPSLEAACHNINKWPPPRPGQLLQLPLLGQLIYVRIPLKTDKPESSNTMMPDTLGKSSAMVVIPSVHELNLYQALQPVLSHFESIWELILLNEPLAVMGSSPTLCANTVQALVSLIHPLRYSTDYRPYFTIHDSEFKHYTTRTQAPPQVLLGATNPFFTKTLEHWPHLIKITELDDRQPVAMSARRKTMIELTDSKPGFYSKYKSHVTKDKLFIKLLHSKTSLGGKRPLEVQNAMIRKHALELTTNFIIPLERYLAGLMPLKRDVSPWKPPPKLKDFNEDQFLKMVEGGGPQMMSGLKGNWLPLYRQFLRCPNFISWYSARREEANQKLRLIHLDILCKADVLFWMKDKQEIEIVDFLLQVKHCISTAAVHQPPVSRQTVQTLQRLIQSVILKLPVDLQSCLKTTFGESPS</sequence>
<dbReference type="KEGG" id="aqu:100638900"/>